<dbReference type="PROSITE" id="PS51471">
    <property type="entry name" value="FE2OG_OXY"/>
    <property type="match status" value="1"/>
</dbReference>
<comment type="caution">
    <text evidence="3">The sequence shown here is derived from an EMBL/GenBank/DDBJ whole genome shotgun (WGS) entry which is preliminary data.</text>
</comment>
<dbReference type="Gene3D" id="2.60.120.590">
    <property type="entry name" value="Alpha-ketoglutarate-dependent dioxygenase AlkB-like"/>
    <property type="match status" value="1"/>
</dbReference>
<dbReference type="EMBL" id="BMEO01000001">
    <property type="protein sequence ID" value="GGF85864.1"/>
    <property type="molecule type" value="Genomic_DNA"/>
</dbReference>
<dbReference type="InterPro" id="IPR037151">
    <property type="entry name" value="AlkB-like_sf"/>
</dbReference>
<gene>
    <name evidence="3" type="ORF">GCM10011365_03630</name>
</gene>
<accession>A0A917FHS5</accession>
<dbReference type="SUPFAM" id="SSF51197">
    <property type="entry name" value="Clavaminate synthase-like"/>
    <property type="match status" value="1"/>
</dbReference>
<dbReference type="PANTHER" id="PTHR31573:SF1">
    <property type="entry name" value="DNA OXIDATIVE DEMETHYLASE ALKBH2"/>
    <property type="match status" value="1"/>
</dbReference>
<feature type="binding site" evidence="1">
    <location>
        <position position="65"/>
    </location>
    <ligand>
        <name>2-oxoglutarate</name>
        <dbReference type="ChEBI" id="CHEBI:16810"/>
    </ligand>
</feature>
<feature type="domain" description="Fe2OG dioxygenase" evidence="2">
    <location>
        <begin position="1"/>
        <end position="86"/>
    </location>
</feature>
<evidence type="ECO:0000313" key="4">
    <source>
        <dbReference type="Proteomes" id="UP000605253"/>
    </source>
</evidence>
<evidence type="ECO:0000259" key="2">
    <source>
        <dbReference type="PROSITE" id="PS51471"/>
    </source>
</evidence>
<name>A0A917FHS5_9GAMM</name>
<dbReference type="InterPro" id="IPR032852">
    <property type="entry name" value="ALKBH2"/>
</dbReference>
<dbReference type="InterPro" id="IPR005123">
    <property type="entry name" value="Oxoglu/Fe-dep_dioxygenase_dom"/>
</dbReference>
<dbReference type="GO" id="GO:0006307">
    <property type="term" value="P:DNA alkylation repair"/>
    <property type="evidence" value="ECO:0007669"/>
    <property type="project" value="TreeGrafter"/>
</dbReference>
<feature type="binding site" evidence="1">
    <location>
        <position position="77"/>
    </location>
    <ligand>
        <name>2-oxoglutarate</name>
        <dbReference type="ChEBI" id="CHEBI:16810"/>
    </ligand>
</feature>
<dbReference type="Proteomes" id="UP000605253">
    <property type="component" value="Unassembled WGS sequence"/>
</dbReference>
<organism evidence="3 4">
    <name type="scientific">Marinicella pacifica</name>
    <dbReference type="NCBI Taxonomy" id="1171543"/>
    <lineage>
        <taxon>Bacteria</taxon>
        <taxon>Pseudomonadati</taxon>
        <taxon>Pseudomonadota</taxon>
        <taxon>Gammaproteobacteria</taxon>
        <taxon>Lysobacterales</taxon>
        <taxon>Marinicellaceae</taxon>
        <taxon>Marinicella</taxon>
    </lineage>
</organism>
<keyword evidence="4" id="KW-1185">Reference proteome</keyword>
<dbReference type="GO" id="GO:0035516">
    <property type="term" value="F:broad specificity oxidative DNA demethylase activity"/>
    <property type="evidence" value="ECO:0007669"/>
    <property type="project" value="TreeGrafter"/>
</dbReference>
<dbReference type="InterPro" id="IPR027450">
    <property type="entry name" value="AlkB-like"/>
</dbReference>
<feature type="binding site" evidence="1">
    <location>
        <position position="8"/>
    </location>
    <ligand>
        <name>2-oxoglutarate</name>
        <dbReference type="ChEBI" id="CHEBI:16810"/>
    </ligand>
</feature>
<sequence>MLNALHKHSDGEKDLKQGAAIASVSFGAERRFMFKHKQSKEKVAIPLAHGSLLIMQGETQQHWLHRLPPTVKVTDPRINLTFRTIEQ</sequence>
<dbReference type="GO" id="GO:0008198">
    <property type="term" value="F:ferrous iron binding"/>
    <property type="evidence" value="ECO:0007669"/>
    <property type="project" value="TreeGrafter"/>
</dbReference>
<proteinExistence type="predicted"/>
<feature type="binding site" evidence="1">
    <location>
        <position position="83"/>
    </location>
    <ligand>
        <name>2-oxoglutarate</name>
        <dbReference type="ChEBI" id="CHEBI:16810"/>
    </ligand>
</feature>
<protein>
    <recommendedName>
        <fullName evidence="2">Fe2OG dioxygenase domain-containing protein</fullName>
    </recommendedName>
</protein>
<dbReference type="GO" id="GO:0051747">
    <property type="term" value="F:cytosine C-5 DNA demethylase activity"/>
    <property type="evidence" value="ECO:0007669"/>
    <property type="project" value="TreeGrafter"/>
</dbReference>
<dbReference type="AlphaFoldDB" id="A0A917FHS5"/>
<reference evidence="3" key="2">
    <citation type="submission" date="2020-09" db="EMBL/GenBank/DDBJ databases">
        <authorList>
            <person name="Sun Q."/>
            <person name="Zhou Y."/>
        </authorList>
    </citation>
    <scope>NUCLEOTIDE SEQUENCE</scope>
    <source>
        <strain evidence="3">CGMCC 1.12181</strain>
    </source>
</reference>
<feature type="binding site" evidence="1">
    <location>
        <position position="81"/>
    </location>
    <ligand>
        <name>2-oxoglutarate</name>
        <dbReference type="ChEBI" id="CHEBI:16810"/>
    </ligand>
</feature>
<reference evidence="3" key="1">
    <citation type="journal article" date="2014" name="Int. J. Syst. Evol. Microbiol.">
        <title>Complete genome sequence of Corynebacterium casei LMG S-19264T (=DSM 44701T), isolated from a smear-ripened cheese.</title>
        <authorList>
            <consortium name="US DOE Joint Genome Institute (JGI-PGF)"/>
            <person name="Walter F."/>
            <person name="Albersmeier A."/>
            <person name="Kalinowski J."/>
            <person name="Ruckert C."/>
        </authorList>
    </citation>
    <scope>NUCLEOTIDE SEQUENCE</scope>
    <source>
        <strain evidence="3">CGMCC 1.12181</strain>
    </source>
</reference>
<dbReference type="RefSeq" id="WP_188363953.1">
    <property type="nucleotide sequence ID" value="NZ_BAABJF010000011.1"/>
</dbReference>
<dbReference type="Pfam" id="PF13532">
    <property type="entry name" value="2OG-FeII_Oxy_2"/>
    <property type="match status" value="1"/>
</dbReference>
<dbReference type="PANTHER" id="PTHR31573">
    <property type="entry name" value="ALPHA-KETOGLUTARATE-DEPENDENT DIOXYGENASE ALKB HOMOLOG 2"/>
    <property type="match status" value="1"/>
</dbReference>
<evidence type="ECO:0000256" key="1">
    <source>
        <dbReference type="PIRSR" id="PIRSR632852-1"/>
    </source>
</evidence>
<evidence type="ECO:0000313" key="3">
    <source>
        <dbReference type="EMBL" id="GGF85864.1"/>
    </source>
</evidence>